<dbReference type="GO" id="GO:0008234">
    <property type="term" value="F:cysteine-type peptidase activity"/>
    <property type="evidence" value="ECO:0007669"/>
    <property type="project" value="InterPro"/>
</dbReference>
<evidence type="ECO:0000313" key="8">
    <source>
        <dbReference type="Proteomes" id="UP001188597"/>
    </source>
</evidence>
<sequence length="426" mass="48313">IYRMAFTLTSAVFFATLLILGMWVSQTTSRALHDVALKERHEQWMVRYGRVYKDDVEKLMRYKIFNDNVEYIESFNNAGTHTYTLRINEFADMTKEEFKASRTGYKRSSTLKSSKLASFKYENVTVVPTTMDWRLKGAVTPIKDQGQCGSCWAFAAVGAMEGINQLTTGVKMSSHTKSSKTTLFKYQNVIAIPMTMDRRKKGVVTRVKDQGDRGSCWAFAAIYRMAFTLTSAVFSATLLILGMWVSQTTSRALHDVALKERHEQWMVRYGRVYKDDVEKLMRYKIFNDNVEYIESFNNAGTHTYTLRINEFADMTKEEFRASRTGYKRSSNLKSSKLASFKYENVTVIPTTMDWRLKGAVTPIKDQGQCGSCWAFAAVGAMEGINKLTTGSCWAFAAIGAMEGINQLTTGHLISLSEQEIVDCDTC</sequence>
<name>A0AA88X7C6_9ASTE</name>
<comment type="caution">
    <text evidence="7">The sequence shown here is derived from an EMBL/GenBank/DDBJ whole genome shotgun (WGS) entry which is preliminary data.</text>
</comment>
<dbReference type="GO" id="GO:0006508">
    <property type="term" value="P:proteolysis"/>
    <property type="evidence" value="ECO:0007669"/>
    <property type="project" value="InterPro"/>
</dbReference>
<gene>
    <name evidence="7" type="ORF">RJ639_027739</name>
</gene>
<dbReference type="SMART" id="SM00645">
    <property type="entry name" value="Pept_C1"/>
    <property type="match status" value="1"/>
</dbReference>
<feature type="domain" description="Cathepsin propeptide inhibitor" evidence="6">
    <location>
        <begin position="41"/>
        <end position="98"/>
    </location>
</feature>
<feature type="chain" id="PRO_5041647933" description="Senescence-specific cysteine protease SAG39" evidence="4">
    <location>
        <begin position="30"/>
        <end position="426"/>
    </location>
</feature>
<keyword evidence="2" id="KW-1015">Disulfide bond</keyword>
<dbReference type="AlphaFoldDB" id="A0AA88X7C6"/>
<evidence type="ECO:0000256" key="1">
    <source>
        <dbReference type="ARBA" id="ARBA00008455"/>
    </source>
</evidence>
<keyword evidence="3" id="KW-0472">Membrane</keyword>
<dbReference type="SMART" id="SM00848">
    <property type="entry name" value="Inhibitor_I29"/>
    <property type="match status" value="2"/>
</dbReference>
<dbReference type="InterPro" id="IPR013201">
    <property type="entry name" value="Prot_inhib_I29"/>
</dbReference>
<protein>
    <recommendedName>
        <fullName evidence="9">Senescence-specific cysteine protease SAG39</fullName>
    </recommendedName>
</protein>
<reference evidence="7" key="1">
    <citation type="submission" date="2022-12" db="EMBL/GenBank/DDBJ databases">
        <title>Draft genome assemblies for two species of Escallonia (Escalloniales).</title>
        <authorList>
            <person name="Chanderbali A."/>
            <person name="Dervinis C."/>
            <person name="Anghel I."/>
            <person name="Soltis D."/>
            <person name="Soltis P."/>
            <person name="Zapata F."/>
        </authorList>
    </citation>
    <scope>NUCLEOTIDE SEQUENCE</scope>
    <source>
        <strain evidence="7">UCBG64.0493</strain>
        <tissue evidence="7">Leaf</tissue>
    </source>
</reference>
<feature type="transmembrane region" description="Helical" evidence="3">
    <location>
        <begin position="217"/>
        <end position="241"/>
    </location>
</feature>
<evidence type="ECO:0000259" key="6">
    <source>
        <dbReference type="SMART" id="SM00848"/>
    </source>
</evidence>
<dbReference type="Pfam" id="PF08246">
    <property type="entry name" value="Inhibitor_I29"/>
    <property type="match status" value="2"/>
</dbReference>
<evidence type="ECO:0008006" key="9">
    <source>
        <dbReference type="Google" id="ProtNLM"/>
    </source>
</evidence>
<dbReference type="Pfam" id="PF00112">
    <property type="entry name" value="Peptidase_C1"/>
    <property type="match status" value="4"/>
</dbReference>
<feature type="non-terminal residue" evidence="7">
    <location>
        <position position="426"/>
    </location>
</feature>
<evidence type="ECO:0000256" key="2">
    <source>
        <dbReference type="ARBA" id="ARBA00023157"/>
    </source>
</evidence>
<feature type="domain" description="Peptidase C1A papain C-terminal" evidence="5">
    <location>
        <begin position="127"/>
        <end position="285"/>
    </location>
</feature>
<evidence type="ECO:0000313" key="7">
    <source>
        <dbReference type="EMBL" id="KAK3039904.1"/>
    </source>
</evidence>
<feature type="signal peptide" evidence="4">
    <location>
        <begin position="1"/>
        <end position="29"/>
    </location>
</feature>
<feature type="non-terminal residue" evidence="7">
    <location>
        <position position="1"/>
    </location>
</feature>
<proteinExistence type="inferred from homology"/>
<dbReference type="InterPro" id="IPR000169">
    <property type="entry name" value="Pept_cys_AS"/>
</dbReference>
<feature type="domain" description="Cathepsin propeptide inhibitor" evidence="6">
    <location>
        <begin position="262"/>
        <end position="319"/>
    </location>
</feature>
<comment type="similarity">
    <text evidence="1">Belongs to the peptidase C1 family.</text>
</comment>
<dbReference type="InterPro" id="IPR000668">
    <property type="entry name" value="Peptidase_C1A_C"/>
</dbReference>
<dbReference type="Gene3D" id="3.90.70.10">
    <property type="entry name" value="Cysteine proteinases"/>
    <property type="match status" value="4"/>
</dbReference>
<dbReference type="PANTHER" id="PTHR12411">
    <property type="entry name" value="CYSTEINE PROTEASE FAMILY C1-RELATED"/>
    <property type="match status" value="1"/>
</dbReference>
<evidence type="ECO:0000256" key="3">
    <source>
        <dbReference type="SAM" id="Phobius"/>
    </source>
</evidence>
<dbReference type="InterPro" id="IPR038765">
    <property type="entry name" value="Papain-like_cys_pep_sf"/>
</dbReference>
<keyword evidence="8" id="KW-1185">Reference proteome</keyword>
<dbReference type="EMBL" id="JAVXUP010000067">
    <property type="protein sequence ID" value="KAK3039904.1"/>
    <property type="molecule type" value="Genomic_DNA"/>
</dbReference>
<dbReference type="InterPro" id="IPR013128">
    <property type="entry name" value="Peptidase_C1A"/>
</dbReference>
<evidence type="ECO:0000259" key="5">
    <source>
        <dbReference type="SMART" id="SM00645"/>
    </source>
</evidence>
<organism evidence="7 8">
    <name type="scientific">Escallonia herrerae</name>
    <dbReference type="NCBI Taxonomy" id="1293975"/>
    <lineage>
        <taxon>Eukaryota</taxon>
        <taxon>Viridiplantae</taxon>
        <taxon>Streptophyta</taxon>
        <taxon>Embryophyta</taxon>
        <taxon>Tracheophyta</taxon>
        <taxon>Spermatophyta</taxon>
        <taxon>Magnoliopsida</taxon>
        <taxon>eudicotyledons</taxon>
        <taxon>Gunneridae</taxon>
        <taxon>Pentapetalae</taxon>
        <taxon>asterids</taxon>
        <taxon>campanulids</taxon>
        <taxon>Escalloniales</taxon>
        <taxon>Escalloniaceae</taxon>
        <taxon>Escallonia</taxon>
    </lineage>
</organism>
<dbReference type="Proteomes" id="UP001188597">
    <property type="component" value="Unassembled WGS sequence"/>
</dbReference>
<keyword evidence="3" id="KW-1133">Transmembrane helix</keyword>
<accession>A0AA88X7C6</accession>
<keyword evidence="3" id="KW-0812">Transmembrane</keyword>
<keyword evidence="4" id="KW-0732">Signal</keyword>
<dbReference type="SUPFAM" id="SSF54001">
    <property type="entry name" value="Cysteine proteinases"/>
    <property type="match status" value="4"/>
</dbReference>
<evidence type="ECO:0000256" key="4">
    <source>
        <dbReference type="SAM" id="SignalP"/>
    </source>
</evidence>
<dbReference type="PROSITE" id="PS00139">
    <property type="entry name" value="THIOL_PROTEASE_CYS"/>
    <property type="match status" value="3"/>
</dbReference>